<reference evidence="7" key="1">
    <citation type="journal article" date="2019" name="Int. J. Syst. Evol. Microbiol.">
        <title>The Global Catalogue of Microorganisms (GCM) 10K type strain sequencing project: providing services to taxonomists for standard genome sequencing and annotation.</title>
        <authorList>
            <consortium name="The Broad Institute Genomics Platform"/>
            <consortium name="The Broad Institute Genome Sequencing Center for Infectious Disease"/>
            <person name="Wu L."/>
            <person name="Ma J."/>
        </authorList>
    </citation>
    <scope>NUCLEOTIDE SEQUENCE [LARGE SCALE GENOMIC DNA]</scope>
    <source>
        <strain evidence="7">JCM 16929</strain>
    </source>
</reference>
<comment type="caution">
    <text evidence="6">The sequence shown here is derived from an EMBL/GenBank/DDBJ whole genome shotgun (WGS) entry which is preliminary data.</text>
</comment>
<evidence type="ECO:0000256" key="4">
    <source>
        <dbReference type="ARBA" id="ARBA00022833"/>
    </source>
</evidence>
<evidence type="ECO:0000313" key="7">
    <source>
        <dbReference type="Proteomes" id="UP001501490"/>
    </source>
</evidence>
<evidence type="ECO:0000256" key="3">
    <source>
        <dbReference type="ARBA" id="ARBA00022801"/>
    </source>
</evidence>
<evidence type="ECO:0000256" key="2">
    <source>
        <dbReference type="ARBA" id="ARBA00022723"/>
    </source>
</evidence>
<evidence type="ECO:0000256" key="5">
    <source>
        <dbReference type="ARBA" id="ARBA00024029"/>
    </source>
</evidence>
<comment type="similarity">
    <text evidence="5">Belongs to the creatininase superfamily.</text>
</comment>
<sequence length="235" mass="24934">MDFVSMATSHDERARNSSVAVLPVGSFEQHGGHLPLATDTLIACIVAKAIAELHDVFVLPPITISCSHEHANFPGTVSITSSTLTRMIDDIRDSLRSQGIEKLVLVSGHGGNYVLSNVAQQANADARTILLYPSVADWDRARIAAGLQTTAHDDMHGGEGETSILLHYASSTVRDGWSSADHEAASRPDFLTLGMRGYTESGIIGRPSLATADKGKRLVEELAAGVAPHLSILGC</sequence>
<name>A0ABP7AEW9_9ACTN</name>
<evidence type="ECO:0000313" key="6">
    <source>
        <dbReference type="EMBL" id="GAA3631012.1"/>
    </source>
</evidence>
<dbReference type="Gene3D" id="3.40.50.10310">
    <property type="entry name" value="Creatininase"/>
    <property type="match status" value="1"/>
</dbReference>
<dbReference type="InterPro" id="IPR003785">
    <property type="entry name" value="Creatininase/forma_Hydrolase"/>
</dbReference>
<dbReference type="PANTHER" id="PTHR35005">
    <property type="entry name" value="3-DEHYDRO-SCYLLO-INOSOSE HYDROLASE"/>
    <property type="match status" value="1"/>
</dbReference>
<keyword evidence="2" id="KW-0479">Metal-binding</keyword>
<keyword evidence="7" id="KW-1185">Reference proteome</keyword>
<proteinExistence type="inferred from homology"/>
<keyword evidence="3" id="KW-0378">Hydrolase</keyword>
<comment type="cofactor">
    <cofactor evidence="1">
        <name>Zn(2+)</name>
        <dbReference type="ChEBI" id="CHEBI:29105"/>
    </cofactor>
</comment>
<dbReference type="SUPFAM" id="SSF102215">
    <property type="entry name" value="Creatininase"/>
    <property type="match status" value="1"/>
</dbReference>
<evidence type="ECO:0000256" key="1">
    <source>
        <dbReference type="ARBA" id="ARBA00001947"/>
    </source>
</evidence>
<protein>
    <submittedName>
        <fullName evidence="6">Creatininase family protein</fullName>
    </submittedName>
</protein>
<dbReference type="RefSeq" id="WP_344807307.1">
    <property type="nucleotide sequence ID" value="NZ_BAABAB010000027.1"/>
</dbReference>
<dbReference type="PANTHER" id="PTHR35005:SF1">
    <property type="entry name" value="2-AMINO-5-FORMYLAMINO-6-RIBOSYLAMINOPYRIMIDIN-4(3H)-ONE 5'-MONOPHOSPHATE DEFORMYLASE"/>
    <property type="match status" value="1"/>
</dbReference>
<dbReference type="Proteomes" id="UP001501490">
    <property type="component" value="Unassembled WGS sequence"/>
</dbReference>
<dbReference type="EMBL" id="BAABAB010000027">
    <property type="protein sequence ID" value="GAA3631012.1"/>
    <property type="molecule type" value="Genomic_DNA"/>
</dbReference>
<dbReference type="InterPro" id="IPR024087">
    <property type="entry name" value="Creatininase-like_sf"/>
</dbReference>
<organism evidence="6 7">
    <name type="scientific">Microlunatus ginsengisoli</name>
    <dbReference type="NCBI Taxonomy" id="363863"/>
    <lineage>
        <taxon>Bacteria</taxon>
        <taxon>Bacillati</taxon>
        <taxon>Actinomycetota</taxon>
        <taxon>Actinomycetes</taxon>
        <taxon>Propionibacteriales</taxon>
        <taxon>Propionibacteriaceae</taxon>
        <taxon>Microlunatus</taxon>
    </lineage>
</organism>
<accession>A0ABP7AEW9</accession>
<gene>
    <name evidence="6" type="ORF">GCM10022236_36970</name>
</gene>
<keyword evidence="4" id="KW-0862">Zinc</keyword>
<dbReference type="Pfam" id="PF02633">
    <property type="entry name" value="Creatininase"/>
    <property type="match status" value="1"/>
</dbReference>